<dbReference type="Proteomes" id="UP000008138">
    <property type="component" value="Chromosome"/>
</dbReference>
<organism evidence="1 2">
    <name type="scientific">Thermoproteus uzoniensis (strain 768-20)</name>
    <dbReference type="NCBI Taxonomy" id="999630"/>
    <lineage>
        <taxon>Archaea</taxon>
        <taxon>Thermoproteota</taxon>
        <taxon>Thermoprotei</taxon>
        <taxon>Thermoproteales</taxon>
        <taxon>Thermoproteaceae</taxon>
        <taxon>Thermoproteus</taxon>
    </lineage>
</organism>
<dbReference type="eggNOG" id="arCOG05592">
    <property type="taxonomic scope" value="Archaea"/>
</dbReference>
<dbReference type="GeneID" id="10359901"/>
<dbReference type="HOGENOM" id="CLU_2056187_0_0_2"/>
<name>F2L2R4_THEU7</name>
<protein>
    <submittedName>
        <fullName evidence="1">Uncharacterized protein</fullName>
    </submittedName>
</protein>
<dbReference type="EMBL" id="CP002590">
    <property type="protein sequence ID" value="AEA11852.1"/>
    <property type="molecule type" value="Genomic_DNA"/>
</dbReference>
<accession>F2L2R4</accession>
<sequence>MARLYVFPGYDDIDDEPEMRQKIYRALKDAEAAIRRRMVGEEALDSLGRALKAINMISVKVKSPRGKPSDLERLEEIDGEIFDKINSIFSLIQSKNYEGLLQVVVDLDKLVDRRNSLFR</sequence>
<dbReference type="KEGG" id="tuz:TUZN_0355"/>
<proteinExistence type="predicted"/>
<keyword evidence="2" id="KW-1185">Reference proteome</keyword>
<evidence type="ECO:0000313" key="1">
    <source>
        <dbReference type="EMBL" id="AEA11852.1"/>
    </source>
</evidence>
<dbReference type="AlphaFoldDB" id="F2L2R4"/>
<evidence type="ECO:0000313" key="2">
    <source>
        <dbReference type="Proteomes" id="UP000008138"/>
    </source>
</evidence>
<dbReference type="RefSeq" id="WP_013679188.1">
    <property type="nucleotide sequence ID" value="NC_015315.1"/>
</dbReference>
<reference key="2">
    <citation type="submission" date="2011-03" db="EMBL/GenBank/DDBJ databases">
        <title>Complete genome sequence of the thermoacidophilic crenarchaeon Thermoproteus uzoniensis 768-20.</title>
        <authorList>
            <person name="Mardanov A.V."/>
            <person name="Gumerov V.M."/>
            <person name="Beletsky A.V."/>
            <person name="Prokofeva M.I."/>
            <person name="Bonch-Osmolovskaya E.A."/>
            <person name="Ravin N.V."/>
            <person name="Skryabin K.G."/>
        </authorList>
    </citation>
    <scope>NUCLEOTIDE SEQUENCE</scope>
    <source>
        <strain>768-20</strain>
    </source>
</reference>
<dbReference type="OrthoDB" id="27680at2157"/>
<reference evidence="1 2" key="1">
    <citation type="journal article" date="2011" name="J. Bacteriol.">
        <title>Complete genome sequence of the thermoacidophilic crenarchaeon Thermoproteus uzoniensis 768-20.</title>
        <authorList>
            <person name="Mardanov A.V."/>
            <person name="Gumerov V.M."/>
            <person name="Beletsky A.V."/>
            <person name="Prokofeva M.I."/>
            <person name="Bonch-Osmolovskaya E.A."/>
            <person name="Ravin N.V."/>
            <person name="Skryabin K.G."/>
        </authorList>
    </citation>
    <scope>NUCLEOTIDE SEQUENCE [LARGE SCALE GENOMIC DNA]</scope>
    <source>
        <strain evidence="1 2">768-20</strain>
    </source>
</reference>
<gene>
    <name evidence="1" type="ordered locus">TUZN_0355</name>
</gene>
<dbReference type="STRING" id="999630.TUZN_0355"/>